<keyword evidence="1" id="KW-0378">Hydrolase</keyword>
<dbReference type="GO" id="GO:0016787">
    <property type="term" value="F:hydrolase activity"/>
    <property type="evidence" value="ECO:0007669"/>
    <property type="project" value="UniProtKB-KW"/>
</dbReference>
<evidence type="ECO:0000313" key="1">
    <source>
        <dbReference type="EMBL" id="CAB9498658.1"/>
    </source>
</evidence>
<protein>
    <submittedName>
        <fullName evidence="1">Alpha/beta hydrolase fold</fullName>
    </submittedName>
</protein>
<dbReference type="PANTHER" id="PTHR43433:SF10">
    <property type="entry name" value="AB HYDROLASE-1 DOMAIN-CONTAINING PROTEIN"/>
    <property type="match status" value="1"/>
</dbReference>
<dbReference type="InterPro" id="IPR029058">
    <property type="entry name" value="AB_hydrolase_fold"/>
</dbReference>
<dbReference type="Gene3D" id="3.40.50.1820">
    <property type="entry name" value="alpha/beta hydrolase"/>
    <property type="match status" value="1"/>
</dbReference>
<gene>
    <name evidence="1" type="ORF">SEMRO_42_G025850.1</name>
</gene>
<name>A0A9N8H6F3_9STRA</name>
<evidence type="ECO:0000313" key="2">
    <source>
        <dbReference type="Proteomes" id="UP001153069"/>
    </source>
</evidence>
<organism evidence="1 2">
    <name type="scientific">Seminavis robusta</name>
    <dbReference type="NCBI Taxonomy" id="568900"/>
    <lineage>
        <taxon>Eukaryota</taxon>
        <taxon>Sar</taxon>
        <taxon>Stramenopiles</taxon>
        <taxon>Ochrophyta</taxon>
        <taxon>Bacillariophyta</taxon>
        <taxon>Bacillariophyceae</taxon>
        <taxon>Bacillariophycidae</taxon>
        <taxon>Naviculales</taxon>
        <taxon>Naviculaceae</taxon>
        <taxon>Seminavis</taxon>
    </lineage>
</organism>
<dbReference type="EMBL" id="CAICTM010000042">
    <property type="protein sequence ID" value="CAB9498658.1"/>
    <property type="molecule type" value="Genomic_DNA"/>
</dbReference>
<dbReference type="Proteomes" id="UP001153069">
    <property type="component" value="Unassembled WGS sequence"/>
</dbReference>
<keyword evidence="2" id="KW-1185">Reference proteome</keyword>
<dbReference type="OrthoDB" id="294702at2759"/>
<dbReference type="PANTHER" id="PTHR43433">
    <property type="entry name" value="HYDROLASE, ALPHA/BETA FOLD FAMILY PROTEIN"/>
    <property type="match status" value="1"/>
</dbReference>
<dbReference type="AlphaFoldDB" id="A0A9N8H6F3"/>
<sequence>MLPKPVSRHLLSLSKTTPGIPHTVNVTLWGRPINDAQHVVFYFGGLPASAEEPALHSVTSPHNDVYQAHNIALLYIDKPGFGETSFNYWFRLRRDWPVIVDQVATQLGVADTRRYGVMGVSNGGPYVMATLTHPILKHRVKAAANIVGVSDVVASGYFSWKSPSTAFEGIYNSLPTFITGPFTALGMALGKIYLVYLGGYQAVLGDQFPLEGRPVLAKVMQDSMKHLGIPASIDCQQGLSPLYARSSSNHDPTSVDQNATEAYQDIKVPVTLWYGTKDSSVPMASAEWLAETMPNATLHKVDSGHGLYLFHTDQLLDEFVRILDQADASDDDADSKKGD</sequence>
<comment type="caution">
    <text evidence="1">The sequence shown here is derived from an EMBL/GenBank/DDBJ whole genome shotgun (WGS) entry which is preliminary data.</text>
</comment>
<reference evidence="1" key="1">
    <citation type="submission" date="2020-06" db="EMBL/GenBank/DDBJ databases">
        <authorList>
            <consortium name="Plant Systems Biology data submission"/>
        </authorList>
    </citation>
    <scope>NUCLEOTIDE SEQUENCE</scope>
    <source>
        <strain evidence="1">D6</strain>
    </source>
</reference>
<dbReference type="SUPFAM" id="SSF53474">
    <property type="entry name" value="alpha/beta-Hydrolases"/>
    <property type="match status" value="1"/>
</dbReference>
<dbReference type="InterPro" id="IPR050471">
    <property type="entry name" value="AB_hydrolase"/>
</dbReference>
<accession>A0A9N8H6F3</accession>
<proteinExistence type="predicted"/>